<reference evidence="2" key="1">
    <citation type="submission" date="2022-05" db="EMBL/GenBank/DDBJ databases">
        <authorList>
            <person name="Pankratov T."/>
        </authorList>
    </citation>
    <scope>NUCLEOTIDE SEQUENCE</scope>
    <source>
        <strain evidence="2">BP6-180914</strain>
    </source>
</reference>
<dbReference type="Proteomes" id="UP001165667">
    <property type="component" value="Unassembled WGS sequence"/>
</dbReference>
<dbReference type="EMBL" id="JAMOIM010000013">
    <property type="protein sequence ID" value="MCW6510031.1"/>
    <property type="molecule type" value="Genomic_DNA"/>
</dbReference>
<dbReference type="PANTHER" id="PTHR43162">
    <property type="match status" value="1"/>
</dbReference>
<sequence>MNGGTATVLAVGAAGRFAGLVVPALAEHGARVRGFIQDPAQGDAVRDHGAQEIAVGDLRDRSSLDAAVRGVDAVFYIAPAFQDHEADLGLAMVEAAKAAGVSRFVFSSVIHPILSALVNHGAKAPVEEAVLASDMEYTFLHPALFFQNLDQAWPTVAKTSVFAEPWSTDTRFSRVDYRDVAEAAAMALTSDRLNFGTFELCAEGDLDRRDVAAMMGDVLGQSVEAQIAHPKGVSAAMQLMFDYYDRHGLLGSCVTLRAILGREPRSLRAYFEELAASSKVH</sequence>
<name>A0AA41YZ90_9HYPH</name>
<dbReference type="AlphaFoldDB" id="A0AA41YZ90"/>
<dbReference type="Gene3D" id="3.90.25.10">
    <property type="entry name" value="UDP-galactose 4-epimerase, domain 1"/>
    <property type="match status" value="1"/>
</dbReference>
<evidence type="ECO:0000259" key="1">
    <source>
        <dbReference type="Pfam" id="PF05368"/>
    </source>
</evidence>
<dbReference type="RefSeq" id="WP_282586405.1">
    <property type="nucleotide sequence ID" value="NZ_JAMOIM010000013.1"/>
</dbReference>
<protein>
    <submittedName>
        <fullName evidence="2">NmrA family NAD(P)-binding protein</fullName>
    </submittedName>
</protein>
<accession>A0AA41YZ90</accession>
<dbReference type="Pfam" id="PF05368">
    <property type="entry name" value="NmrA"/>
    <property type="match status" value="1"/>
</dbReference>
<dbReference type="Gene3D" id="3.40.50.720">
    <property type="entry name" value="NAD(P)-binding Rossmann-like Domain"/>
    <property type="match status" value="1"/>
</dbReference>
<proteinExistence type="predicted"/>
<dbReference type="SUPFAM" id="SSF51735">
    <property type="entry name" value="NAD(P)-binding Rossmann-fold domains"/>
    <property type="match status" value="1"/>
</dbReference>
<dbReference type="PANTHER" id="PTHR43162:SF1">
    <property type="entry name" value="PRESTALK A DIFFERENTIATION PROTEIN A"/>
    <property type="match status" value="1"/>
</dbReference>
<dbReference type="InterPro" id="IPR036291">
    <property type="entry name" value="NAD(P)-bd_dom_sf"/>
</dbReference>
<dbReference type="InterPro" id="IPR051604">
    <property type="entry name" value="Ergot_Alk_Oxidoreductase"/>
</dbReference>
<comment type="caution">
    <text evidence="2">The sequence shown here is derived from an EMBL/GenBank/DDBJ whole genome shotgun (WGS) entry which is preliminary data.</text>
</comment>
<evidence type="ECO:0000313" key="3">
    <source>
        <dbReference type="Proteomes" id="UP001165667"/>
    </source>
</evidence>
<gene>
    <name evidence="2" type="ORF">M8523_18585</name>
</gene>
<dbReference type="InterPro" id="IPR008030">
    <property type="entry name" value="NmrA-like"/>
</dbReference>
<evidence type="ECO:0000313" key="2">
    <source>
        <dbReference type="EMBL" id="MCW6510031.1"/>
    </source>
</evidence>
<keyword evidence="3" id="KW-1185">Reference proteome</keyword>
<feature type="domain" description="NmrA-like" evidence="1">
    <location>
        <begin position="6"/>
        <end position="229"/>
    </location>
</feature>
<organism evidence="2 3">
    <name type="scientific">Lichenifustis flavocetrariae</name>
    <dbReference type="NCBI Taxonomy" id="2949735"/>
    <lineage>
        <taxon>Bacteria</taxon>
        <taxon>Pseudomonadati</taxon>
        <taxon>Pseudomonadota</taxon>
        <taxon>Alphaproteobacteria</taxon>
        <taxon>Hyphomicrobiales</taxon>
        <taxon>Lichenihabitantaceae</taxon>
        <taxon>Lichenifustis</taxon>
    </lineage>
</organism>